<feature type="region of interest" description="Disordered" evidence="1">
    <location>
        <begin position="146"/>
        <end position="185"/>
    </location>
</feature>
<feature type="compositionally biased region" description="Polar residues" evidence="1">
    <location>
        <begin position="155"/>
        <end position="167"/>
    </location>
</feature>
<reference evidence="2" key="1">
    <citation type="submission" date="2019-11" db="UniProtKB">
        <authorList>
            <consortium name="WormBaseParasite"/>
        </authorList>
    </citation>
    <scope>IDENTIFICATION</scope>
</reference>
<evidence type="ECO:0000313" key="2">
    <source>
        <dbReference type="WBParaSite" id="MCU_003394-RB"/>
    </source>
</evidence>
<dbReference type="SUPFAM" id="SSF47769">
    <property type="entry name" value="SAM/Pointed domain"/>
    <property type="match status" value="1"/>
</dbReference>
<organism evidence="2">
    <name type="scientific">Mesocestoides corti</name>
    <name type="common">Flatworm</name>
    <dbReference type="NCBI Taxonomy" id="53468"/>
    <lineage>
        <taxon>Eukaryota</taxon>
        <taxon>Metazoa</taxon>
        <taxon>Spiralia</taxon>
        <taxon>Lophotrochozoa</taxon>
        <taxon>Platyhelminthes</taxon>
        <taxon>Cestoda</taxon>
        <taxon>Eucestoda</taxon>
        <taxon>Cyclophyllidea</taxon>
        <taxon>Mesocestoididae</taxon>
        <taxon>Mesocestoides</taxon>
    </lineage>
</organism>
<dbReference type="Gene3D" id="1.10.150.50">
    <property type="entry name" value="Transcription Factor, Ets-1"/>
    <property type="match status" value="1"/>
</dbReference>
<dbReference type="WBParaSite" id="MCU_003394-RB">
    <property type="protein sequence ID" value="MCU_003394-RB"/>
    <property type="gene ID" value="MCU_003394"/>
</dbReference>
<feature type="compositionally biased region" description="Low complexity" evidence="1">
    <location>
        <begin position="51"/>
        <end position="66"/>
    </location>
</feature>
<accession>A0A5K3EVQ9</accession>
<dbReference type="InterPro" id="IPR013761">
    <property type="entry name" value="SAM/pointed_sf"/>
</dbReference>
<sequence length="349" mass="39260">RIDKERDKVNYTQHHQEYNNPANLCFLKQVSLNGQNIWQPAFISTRSELSSSAPVSPVSSYNSPTPQMERPLPPPVTIYRSTRSQNLRNNSPVLYNRVPSPFQSDVSYSAPSSPRGRAIHLGKLSLLKPASKVLKKERDMAVDDYAKQRDESHSRQPWASNFSSSCGLQGHRRLPRRVPPSPLHQKRRLKHCNANRFNQIHESPMHHRMIGRKQDLLRLLEKLGLESLHKCLVKNGYSRVDQLGGITRQRLLDIGVSNAEVIASLLTAAQLLTDSTTETPVCYNNEERRVLGIQHLSGPLKIDHVSFGSKAFYANEDARQEIDYGASTASGESRSIFISRGKSHANTGL</sequence>
<proteinExistence type="predicted"/>
<feature type="region of interest" description="Disordered" evidence="1">
    <location>
        <begin position="51"/>
        <end position="73"/>
    </location>
</feature>
<evidence type="ECO:0000256" key="1">
    <source>
        <dbReference type="SAM" id="MobiDB-lite"/>
    </source>
</evidence>
<name>A0A5K3EVQ9_MESCO</name>
<protein>
    <submittedName>
        <fullName evidence="2">SAM domain-containing protein</fullName>
    </submittedName>
</protein>
<dbReference type="AlphaFoldDB" id="A0A5K3EVQ9"/>